<comment type="similarity">
    <text evidence="9">Belongs to the TatB family.</text>
</comment>
<keyword evidence="6 9" id="KW-1133">Transmembrane helix</keyword>
<dbReference type="Proteomes" id="UP000295645">
    <property type="component" value="Unassembled WGS sequence"/>
</dbReference>
<accession>A0A4R3YWA2</accession>
<comment type="caution">
    <text evidence="11">The sequence shown here is derived from an EMBL/GenBank/DDBJ whole genome shotgun (WGS) entry which is preliminary data.</text>
</comment>
<evidence type="ECO:0000313" key="11">
    <source>
        <dbReference type="EMBL" id="TCV96098.1"/>
    </source>
</evidence>
<evidence type="ECO:0000256" key="5">
    <source>
        <dbReference type="ARBA" id="ARBA00022927"/>
    </source>
</evidence>
<evidence type="ECO:0000256" key="3">
    <source>
        <dbReference type="ARBA" id="ARBA00022475"/>
    </source>
</evidence>
<dbReference type="OrthoDB" id="9816005at2"/>
<name>A0A4R3YWA2_9GAMM</name>
<protein>
    <recommendedName>
        <fullName evidence="9">Sec-independent protein translocase protein TatB</fullName>
    </recommendedName>
</protein>
<dbReference type="NCBIfam" id="TIGR01410">
    <property type="entry name" value="tatB"/>
    <property type="match status" value="1"/>
</dbReference>
<evidence type="ECO:0000313" key="12">
    <source>
        <dbReference type="Proteomes" id="UP000295645"/>
    </source>
</evidence>
<dbReference type="EMBL" id="SMCS01000002">
    <property type="protein sequence ID" value="TCV96098.1"/>
    <property type="molecule type" value="Genomic_DNA"/>
</dbReference>
<dbReference type="InterPro" id="IPR018448">
    <property type="entry name" value="TatB"/>
</dbReference>
<dbReference type="GO" id="GO:0008320">
    <property type="term" value="F:protein transmembrane transporter activity"/>
    <property type="evidence" value="ECO:0007669"/>
    <property type="project" value="UniProtKB-UniRule"/>
</dbReference>
<comment type="subcellular location">
    <subcellularLocation>
        <location evidence="9">Cell membrane</location>
        <topology evidence="9">Single-pass membrane protein</topology>
    </subcellularLocation>
    <subcellularLocation>
        <location evidence="1">Membrane</location>
        <topology evidence="1">Single-pass membrane protein</topology>
    </subcellularLocation>
</comment>
<organism evidence="11 12">
    <name type="scientific">Luteibacter rhizovicinus</name>
    <dbReference type="NCBI Taxonomy" id="242606"/>
    <lineage>
        <taxon>Bacteria</taxon>
        <taxon>Pseudomonadati</taxon>
        <taxon>Pseudomonadota</taxon>
        <taxon>Gammaproteobacteria</taxon>
        <taxon>Lysobacterales</taxon>
        <taxon>Rhodanobacteraceae</taxon>
        <taxon>Luteibacter</taxon>
    </lineage>
</organism>
<keyword evidence="2 9" id="KW-0813">Transport</keyword>
<keyword evidence="8 9" id="KW-0472">Membrane</keyword>
<evidence type="ECO:0000256" key="1">
    <source>
        <dbReference type="ARBA" id="ARBA00004167"/>
    </source>
</evidence>
<dbReference type="AlphaFoldDB" id="A0A4R3YWA2"/>
<evidence type="ECO:0000256" key="10">
    <source>
        <dbReference type="SAM" id="MobiDB-lite"/>
    </source>
</evidence>
<keyword evidence="12" id="KW-1185">Reference proteome</keyword>
<keyword evidence="5 9" id="KW-0653">Protein transport</keyword>
<evidence type="ECO:0000256" key="6">
    <source>
        <dbReference type="ARBA" id="ARBA00022989"/>
    </source>
</evidence>
<dbReference type="GO" id="GO:0043953">
    <property type="term" value="P:protein transport by the Tat complex"/>
    <property type="evidence" value="ECO:0007669"/>
    <property type="project" value="UniProtKB-UniRule"/>
</dbReference>
<evidence type="ECO:0000256" key="4">
    <source>
        <dbReference type="ARBA" id="ARBA00022692"/>
    </source>
</evidence>
<feature type="compositionally biased region" description="Basic and acidic residues" evidence="10">
    <location>
        <begin position="66"/>
        <end position="92"/>
    </location>
</feature>
<reference evidence="11 12" key="1">
    <citation type="submission" date="2019-03" db="EMBL/GenBank/DDBJ databases">
        <title>Above-ground endophytic microbial communities from plants in different locations in the United States.</title>
        <authorList>
            <person name="Frank C."/>
        </authorList>
    </citation>
    <scope>NUCLEOTIDE SEQUENCE [LARGE SCALE GENOMIC DNA]</scope>
    <source>
        <strain evidence="11 12">LP_13_YM</strain>
    </source>
</reference>
<keyword evidence="3 9" id="KW-1003">Cell membrane</keyword>
<comment type="function">
    <text evidence="9">Part of the twin-arginine translocation (Tat) system that transports large folded proteins containing a characteristic twin-arginine motif in their signal peptide across membranes. Together with TatC, TatB is part of a receptor directly interacting with Tat signal peptides. TatB may form an oligomeric binding site that transiently accommodates folded Tat precursor proteins before their translocation.</text>
</comment>
<dbReference type="Pfam" id="PF02416">
    <property type="entry name" value="TatA_B_E"/>
    <property type="match status" value="1"/>
</dbReference>
<dbReference type="PANTHER" id="PTHR33162">
    <property type="entry name" value="SEC-INDEPENDENT PROTEIN TRANSLOCASE PROTEIN TATA, CHLOROPLASTIC"/>
    <property type="match status" value="1"/>
</dbReference>
<keyword evidence="7 9" id="KW-0811">Translocation</keyword>
<feature type="region of interest" description="Disordered" evidence="10">
    <location>
        <begin position="66"/>
        <end position="138"/>
    </location>
</feature>
<sequence length="138" mass="15160">MIEISFGKLLLLAVVALIVLGPEKLPGAARTAGALLRRMRSGWDSVRAEVEREIQAEEIKRTLRETADAARATHDSVRDDIRGTTDRVRDSFTDSQIARHTAPDAVPDPQQHMLPLNAPAQAEPSVDPEPRNDPHGRS</sequence>
<dbReference type="PRINTS" id="PR01506">
    <property type="entry name" value="TATBPROTEIN"/>
</dbReference>
<evidence type="ECO:0000256" key="9">
    <source>
        <dbReference type="HAMAP-Rule" id="MF_00237"/>
    </source>
</evidence>
<evidence type="ECO:0000256" key="7">
    <source>
        <dbReference type="ARBA" id="ARBA00023010"/>
    </source>
</evidence>
<feature type="compositionally biased region" description="Basic and acidic residues" evidence="10">
    <location>
        <begin position="128"/>
        <end position="138"/>
    </location>
</feature>
<dbReference type="GO" id="GO:0033281">
    <property type="term" value="C:TAT protein transport complex"/>
    <property type="evidence" value="ECO:0007669"/>
    <property type="project" value="UniProtKB-UniRule"/>
</dbReference>
<dbReference type="Gene3D" id="1.20.5.3310">
    <property type="match status" value="1"/>
</dbReference>
<keyword evidence="4 9" id="KW-0812">Transmembrane</keyword>
<evidence type="ECO:0000256" key="8">
    <source>
        <dbReference type="ARBA" id="ARBA00023136"/>
    </source>
</evidence>
<proteinExistence type="inferred from homology"/>
<comment type="subunit">
    <text evidence="9">The Tat system comprises two distinct complexes: a TatABC complex, containing multiple copies of TatA, TatB and TatC subunits, and a separate TatA complex, containing only TatA subunits. Substrates initially bind to the TatABC complex, which probably triggers association of the separate TatA complex to form the active translocon.</text>
</comment>
<dbReference type="HAMAP" id="MF_00237">
    <property type="entry name" value="TatB"/>
    <property type="match status" value="1"/>
</dbReference>
<evidence type="ECO:0000256" key="2">
    <source>
        <dbReference type="ARBA" id="ARBA00022448"/>
    </source>
</evidence>
<dbReference type="PANTHER" id="PTHR33162:SF1">
    <property type="entry name" value="SEC-INDEPENDENT PROTEIN TRANSLOCASE PROTEIN TATA, CHLOROPLASTIC"/>
    <property type="match status" value="1"/>
</dbReference>
<dbReference type="RefSeq" id="WP_132142314.1">
    <property type="nucleotide sequence ID" value="NZ_SMCS01000002.1"/>
</dbReference>
<dbReference type="InterPro" id="IPR003369">
    <property type="entry name" value="TatA/B/E"/>
</dbReference>
<gene>
    <name evidence="9" type="primary">tatB</name>
    <name evidence="11" type="ORF">EC912_102447</name>
</gene>